<dbReference type="GeneID" id="54330865"/>
<evidence type="ECO:0000313" key="1">
    <source>
        <dbReference type="EMBL" id="KAA8643967.1"/>
    </source>
</evidence>
<dbReference type="AlphaFoldDB" id="A0A5M9MML4"/>
<reference evidence="1 2" key="1">
    <citation type="submission" date="2019-08" db="EMBL/GenBank/DDBJ databases">
        <title>The genome sequence of a newly discovered highly antifungal drug resistant Aspergillus species, Aspergillus tanneri NIH 1004.</title>
        <authorList>
            <person name="Mounaud S."/>
            <person name="Singh I."/>
            <person name="Joardar V."/>
            <person name="Pakala S."/>
            <person name="Pakala S."/>
            <person name="Venepally P."/>
            <person name="Chung J.K."/>
            <person name="Losada L."/>
            <person name="Nierman W.C."/>
        </authorList>
    </citation>
    <scope>NUCLEOTIDE SEQUENCE [LARGE SCALE GENOMIC DNA]</scope>
    <source>
        <strain evidence="1 2">NIH1004</strain>
    </source>
</reference>
<evidence type="ECO:0000313" key="2">
    <source>
        <dbReference type="Proteomes" id="UP000324241"/>
    </source>
</evidence>
<dbReference type="EMBL" id="QUQM01000006">
    <property type="protein sequence ID" value="KAA8643967.1"/>
    <property type="molecule type" value="Genomic_DNA"/>
</dbReference>
<accession>A0A5M9MML4</accession>
<proteinExistence type="predicted"/>
<dbReference type="VEuPathDB" id="FungiDB:EYZ11_008231"/>
<name>A0A5M9MML4_9EURO</name>
<dbReference type="OrthoDB" id="5288828at2759"/>
<protein>
    <submittedName>
        <fullName evidence="1">Uncharacterized protein</fullName>
    </submittedName>
</protein>
<organism evidence="1 2">
    <name type="scientific">Aspergillus tanneri</name>
    <dbReference type="NCBI Taxonomy" id="1220188"/>
    <lineage>
        <taxon>Eukaryota</taxon>
        <taxon>Fungi</taxon>
        <taxon>Dikarya</taxon>
        <taxon>Ascomycota</taxon>
        <taxon>Pezizomycotina</taxon>
        <taxon>Eurotiomycetes</taxon>
        <taxon>Eurotiomycetidae</taxon>
        <taxon>Eurotiales</taxon>
        <taxon>Aspergillaceae</taxon>
        <taxon>Aspergillus</taxon>
        <taxon>Aspergillus subgen. Circumdati</taxon>
    </lineage>
</organism>
<comment type="caution">
    <text evidence="1">The sequence shown here is derived from an EMBL/GenBank/DDBJ whole genome shotgun (WGS) entry which is preliminary data.</text>
</comment>
<sequence length="156" mass="17578">MVGVIIVISDDDDSDAEGDALQSVDRNYIAEIALATLNPANPNVRDSQIDISEEEAEPGFCYARDVPKTKRVDRRDFSRDKAWDRAINRYRNMVHQAGTNSSKHHDGAADNSRSLYSVQQPLDPAPYRALGFRNGQKGDISHEEFNHSLMNKYEIL</sequence>
<gene>
    <name evidence="1" type="ORF">ATNIH1004_008163</name>
</gene>
<dbReference type="Proteomes" id="UP000324241">
    <property type="component" value="Unassembled WGS sequence"/>
</dbReference>
<dbReference type="RefSeq" id="XP_033423328.1">
    <property type="nucleotide sequence ID" value="XM_033572776.1"/>
</dbReference>